<keyword evidence="1" id="KW-1015">Disulfide bond</keyword>
<name>A0A0R3X362_HYDTA</name>
<evidence type="ECO:0000256" key="1">
    <source>
        <dbReference type="ARBA" id="ARBA00023157"/>
    </source>
</evidence>
<dbReference type="PROSITE" id="PS00280">
    <property type="entry name" value="BPTI_KUNITZ_1"/>
    <property type="match status" value="1"/>
</dbReference>
<dbReference type="SUPFAM" id="SSF57362">
    <property type="entry name" value="BPTI-like"/>
    <property type="match status" value="1"/>
</dbReference>
<dbReference type="GO" id="GO:0005615">
    <property type="term" value="C:extracellular space"/>
    <property type="evidence" value="ECO:0007669"/>
    <property type="project" value="TreeGrafter"/>
</dbReference>
<gene>
    <name evidence="3" type="ORF">TTAC_LOCUS7749</name>
</gene>
<dbReference type="FunFam" id="4.10.410.10:FF:000020">
    <property type="entry name" value="Collagen, type VI, alpha 3"/>
    <property type="match status" value="1"/>
</dbReference>
<dbReference type="WBParaSite" id="TTAC_0000776401-mRNA-1">
    <property type="protein sequence ID" value="TTAC_0000776401-mRNA-1"/>
    <property type="gene ID" value="TTAC_0000776401"/>
</dbReference>
<keyword evidence="4" id="KW-1185">Reference proteome</keyword>
<feature type="domain" description="BPTI/Kunitz inhibitor" evidence="2">
    <location>
        <begin position="16"/>
        <end position="66"/>
    </location>
</feature>
<sequence>MTTFRKMDKLTGFSLSYLPKDPGPCYSAEKKWYFNPKSGLCLRFIYGGCGGNGNRFDKKIDCKRMCGVLQLLTTNPACTCCNDVTSKTIWL</sequence>
<dbReference type="CDD" id="cd00109">
    <property type="entry name" value="Kunitz-type"/>
    <property type="match status" value="1"/>
</dbReference>
<dbReference type="InterPro" id="IPR050098">
    <property type="entry name" value="TFPI/VKTCI-like"/>
</dbReference>
<reference evidence="5" key="1">
    <citation type="submission" date="2017-02" db="UniProtKB">
        <authorList>
            <consortium name="WormBaseParasite"/>
        </authorList>
    </citation>
    <scope>IDENTIFICATION</scope>
</reference>
<dbReference type="Proteomes" id="UP000274429">
    <property type="component" value="Unassembled WGS sequence"/>
</dbReference>
<evidence type="ECO:0000259" key="2">
    <source>
        <dbReference type="PROSITE" id="PS50279"/>
    </source>
</evidence>
<dbReference type="PANTHER" id="PTHR10083">
    <property type="entry name" value="KUNITZ-TYPE PROTEASE INHIBITOR-RELATED"/>
    <property type="match status" value="1"/>
</dbReference>
<evidence type="ECO:0000313" key="3">
    <source>
        <dbReference type="EMBL" id="VDM32198.1"/>
    </source>
</evidence>
<dbReference type="EMBL" id="UYWX01020400">
    <property type="protein sequence ID" value="VDM32198.1"/>
    <property type="molecule type" value="Genomic_DNA"/>
</dbReference>
<dbReference type="AlphaFoldDB" id="A0A0R3X362"/>
<dbReference type="Pfam" id="PF00014">
    <property type="entry name" value="Kunitz_BPTI"/>
    <property type="match status" value="1"/>
</dbReference>
<dbReference type="PRINTS" id="PR00759">
    <property type="entry name" value="BASICPTASE"/>
</dbReference>
<dbReference type="PANTHER" id="PTHR10083:SF374">
    <property type="entry name" value="BPTI_KUNITZ INHIBITOR DOMAIN-CONTAINING PROTEIN"/>
    <property type="match status" value="1"/>
</dbReference>
<dbReference type="InterPro" id="IPR036880">
    <property type="entry name" value="Kunitz_BPTI_sf"/>
</dbReference>
<evidence type="ECO:0000313" key="4">
    <source>
        <dbReference type="Proteomes" id="UP000274429"/>
    </source>
</evidence>
<dbReference type="OrthoDB" id="4473401at2759"/>
<evidence type="ECO:0000313" key="5">
    <source>
        <dbReference type="WBParaSite" id="TTAC_0000776401-mRNA-1"/>
    </source>
</evidence>
<proteinExistence type="predicted"/>
<dbReference type="STRING" id="6205.A0A0R3X362"/>
<dbReference type="InterPro" id="IPR020901">
    <property type="entry name" value="Prtase_inh_Kunz-CS"/>
</dbReference>
<dbReference type="Gene3D" id="4.10.410.10">
    <property type="entry name" value="Pancreatic trypsin inhibitor Kunitz domain"/>
    <property type="match status" value="1"/>
</dbReference>
<accession>A0A0R3X362</accession>
<organism evidence="5">
    <name type="scientific">Hydatigena taeniaeformis</name>
    <name type="common">Feline tapeworm</name>
    <name type="synonym">Taenia taeniaeformis</name>
    <dbReference type="NCBI Taxonomy" id="6205"/>
    <lineage>
        <taxon>Eukaryota</taxon>
        <taxon>Metazoa</taxon>
        <taxon>Spiralia</taxon>
        <taxon>Lophotrochozoa</taxon>
        <taxon>Platyhelminthes</taxon>
        <taxon>Cestoda</taxon>
        <taxon>Eucestoda</taxon>
        <taxon>Cyclophyllidea</taxon>
        <taxon>Taeniidae</taxon>
        <taxon>Hydatigera</taxon>
    </lineage>
</organism>
<dbReference type="GO" id="GO:0004867">
    <property type="term" value="F:serine-type endopeptidase inhibitor activity"/>
    <property type="evidence" value="ECO:0007669"/>
    <property type="project" value="InterPro"/>
</dbReference>
<protein>
    <submittedName>
        <fullName evidence="5">BPTI/Kunitz inhibitor domain-containing protein</fullName>
    </submittedName>
</protein>
<dbReference type="PROSITE" id="PS50279">
    <property type="entry name" value="BPTI_KUNITZ_2"/>
    <property type="match status" value="1"/>
</dbReference>
<dbReference type="InterPro" id="IPR002223">
    <property type="entry name" value="Kunitz_BPTI"/>
</dbReference>
<reference evidence="3 4" key="2">
    <citation type="submission" date="2018-11" db="EMBL/GenBank/DDBJ databases">
        <authorList>
            <consortium name="Pathogen Informatics"/>
        </authorList>
    </citation>
    <scope>NUCLEOTIDE SEQUENCE [LARGE SCALE GENOMIC DNA]</scope>
</reference>
<dbReference type="SMART" id="SM00131">
    <property type="entry name" value="KU"/>
    <property type="match status" value="1"/>
</dbReference>